<keyword evidence="3" id="KW-1185">Reference proteome</keyword>
<dbReference type="PANTHER" id="PTHR33112">
    <property type="entry name" value="DOMAIN PROTEIN, PUTATIVE-RELATED"/>
    <property type="match status" value="1"/>
</dbReference>
<sequence>MSTATLCLQCRKIFSGPRIPETPDPEEELERWTHHLTGASMQQAAEEGCLICRPAWSDMVEKFGIDDLLTEPQRTPALGSGTKGTQDDFTHYTLCNDFSQYRKGFDQDQLEVGGGVELGIGRTPVDTYHDSYVVHLFPLEDLRVSSLPRTQASPETKDTILLMQKWVDECVALHPECQQPSVWNYPTRIVDVGTEHDETVRLSITAKERLEGAYATLSHCWGAAVPFRLLESNLDELTTHIDVRVLPQTFQDAVLTVRALGIRYIWIDSLCIIQDSAEDWQAEAAQMAQVYGNAFCCLAATWASDGTQGLYPDRHPRLDQVVTSWEDAPNFTYIILPEYFTGDAITRAPLNDRAWVYQERTLSKRIIHFAEEQVFWECRRSFACECLPSGLPTMYQSLQYWQSRPLTLLDSKSRGHSGGDMSAWHSLIFWEAMIREYTGKRLSHPTDRLIAISGIARLLNATLDDAYVAGMWKWHLEEQLIWYAASPEEARPSNRGPSWSWGSLDGKIIPSNVRNQDGEVCQVKIIAHVREIEVEPVSNDIYGQIRKGMLMLDGCVYPVRPGSLRKSPYQLPGLEFSEWHSEDLEFTTPYGDVRWDTQQDKRSFDEGLPLYWLPVTLSEYGAEKGQFYFLGLLLKRQPGAVTHVYSRVGYFSLTSAGMEALETFLSDRHRATWMQKLIIQ</sequence>
<evidence type="ECO:0000313" key="3">
    <source>
        <dbReference type="Proteomes" id="UP000077069"/>
    </source>
</evidence>
<name>A0A177CRH6_9PLEO</name>
<evidence type="ECO:0000259" key="1">
    <source>
        <dbReference type="Pfam" id="PF06985"/>
    </source>
</evidence>
<dbReference type="GeneID" id="28761010"/>
<reference evidence="2 3" key="1">
    <citation type="submission" date="2016-05" db="EMBL/GenBank/DDBJ databases">
        <title>Comparative analysis of secretome profiles of manganese(II)-oxidizing ascomycete fungi.</title>
        <authorList>
            <consortium name="DOE Joint Genome Institute"/>
            <person name="Zeiner C.A."/>
            <person name="Purvine S.O."/>
            <person name="Zink E.M."/>
            <person name="Wu S."/>
            <person name="Pasa-Tolic L."/>
            <person name="Chaput D.L."/>
            <person name="Haridas S."/>
            <person name="Grigoriev I.V."/>
            <person name="Santelli C.M."/>
            <person name="Hansel C.M."/>
        </authorList>
    </citation>
    <scope>NUCLEOTIDE SEQUENCE [LARGE SCALE GENOMIC DNA]</scope>
    <source>
        <strain evidence="2 3">AP3s5-JAC2a</strain>
    </source>
</reference>
<proteinExistence type="predicted"/>
<dbReference type="EMBL" id="KV441549">
    <property type="protein sequence ID" value="OAG09369.1"/>
    <property type="molecule type" value="Genomic_DNA"/>
</dbReference>
<dbReference type="AlphaFoldDB" id="A0A177CRH6"/>
<dbReference type="OrthoDB" id="2958217at2759"/>
<dbReference type="PANTHER" id="PTHR33112:SF10">
    <property type="entry name" value="TOL"/>
    <property type="match status" value="1"/>
</dbReference>
<gene>
    <name evidence="2" type="ORF">CC84DRAFT_1160539</name>
</gene>
<dbReference type="STRING" id="1460663.A0A177CRH6"/>
<protein>
    <submittedName>
        <fullName evidence="2">HET-domain-containing protein</fullName>
    </submittedName>
</protein>
<dbReference type="RefSeq" id="XP_018039734.1">
    <property type="nucleotide sequence ID" value="XM_018177524.1"/>
</dbReference>
<feature type="domain" description="Heterokaryon incompatibility" evidence="1">
    <location>
        <begin position="214"/>
        <end position="359"/>
    </location>
</feature>
<evidence type="ECO:0000313" key="2">
    <source>
        <dbReference type="EMBL" id="OAG09369.1"/>
    </source>
</evidence>
<organism evidence="2 3">
    <name type="scientific">Paraphaeosphaeria sporulosa</name>
    <dbReference type="NCBI Taxonomy" id="1460663"/>
    <lineage>
        <taxon>Eukaryota</taxon>
        <taxon>Fungi</taxon>
        <taxon>Dikarya</taxon>
        <taxon>Ascomycota</taxon>
        <taxon>Pezizomycotina</taxon>
        <taxon>Dothideomycetes</taxon>
        <taxon>Pleosporomycetidae</taxon>
        <taxon>Pleosporales</taxon>
        <taxon>Massarineae</taxon>
        <taxon>Didymosphaeriaceae</taxon>
        <taxon>Paraphaeosphaeria</taxon>
    </lineage>
</organism>
<accession>A0A177CRH6</accession>
<dbReference type="Pfam" id="PF06985">
    <property type="entry name" value="HET"/>
    <property type="match status" value="1"/>
</dbReference>
<dbReference type="InterPro" id="IPR010730">
    <property type="entry name" value="HET"/>
</dbReference>
<dbReference type="Proteomes" id="UP000077069">
    <property type="component" value="Unassembled WGS sequence"/>
</dbReference>
<dbReference type="InParanoid" id="A0A177CRH6"/>